<dbReference type="AlphaFoldDB" id="A0AB37LU71"/>
<keyword evidence="4 7" id="KW-0812">Transmembrane</keyword>
<keyword evidence="6 7" id="KW-0998">Cell outer membrane</keyword>
<evidence type="ECO:0000313" key="10">
    <source>
        <dbReference type="Proteomes" id="UP000261088"/>
    </source>
</evidence>
<evidence type="ECO:0000256" key="5">
    <source>
        <dbReference type="ARBA" id="ARBA00023136"/>
    </source>
</evidence>
<keyword evidence="3 7" id="KW-1134">Transmembrane beta strand</keyword>
<evidence type="ECO:0000256" key="2">
    <source>
        <dbReference type="ARBA" id="ARBA00022448"/>
    </source>
</evidence>
<dbReference type="InterPro" id="IPR023996">
    <property type="entry name" value="TonB-dep_OMP_SusC/RagA"/>
</dbReference>
<evidence type="ECO:0000259" key="8">
    <source>
        <dbReference type="SMART" id="SM00965"/>
    </source>
</evidence>
<dbReference type="SUPFAM" id="SSF56935">
    <property type="entry name" value="Porins"/>
    <property type="match status" value="1"/>
</dbReference>
<comment type="caution">
    <text evidence="9">The sequence shown here is derived from an EMBL/GenBank/DDBJ whole genome shotgun (WGS) entry which is preliminary data.</text>
</comment>
<gene>
    <name evidence="9" type="ORF">DXB61_11000</name>
</gene>
<dbReference type="Gene3D" id="2.170.130.10">
    <property type="entry name" value="TonB-dependent receptor, plug domain"/>
    <property type="match status" value="1"/>
</dbReference>
<dbReference type="InterPro" id="IPR011662">
    <property type="entry name" value="Secretin/TonB_short_N"/>
</dbReference>
<dbReference type="InterPro" id="IPR008969">
    <property type="entry name" value="CarboxyPept-like_regulatory"/>
</dbReference>
<dbReference type="PROSITE" id="PS52016">
    <property type="entry name" value="TONB_DEPENDENT_REC_3"/>
    <property type="match status" value="1"/>
</dbReference>
<dbReference type="Gene3D" id="2.60.40.1120">
    <property type="entry name" value="Carboxypeptidase-like, regulatory domain"/>
    <property type="match status" value="1"/>
</dbReference>
<dbReference type="Pfam" id="PF07660">
    <property type="entry name" value="STN"/>
    <property type="match status" value="1"/>
</dbReference>
<comment type="similarity">
    <text evidence="7">Belongs to the TonB-dependent receptor family.</text>
</comment>
<evidence type="ECO:0000256" key="4">
    <source>
        <dbReference type="ARBA" id="ARBA00022692"/>
    </source>
</evidence>
<evidence type="ECO:0000256" key="1">
    <source>
        <dbReference type="ARBA" id="ARBA00004571"/>
    </source>
</evidence>
<dbReference type="InterPro" id="IPR037066">
    <property type="entry name" value="Plug_dom_sf"/>
</dbReference>
<keyword evidence="2 7" id="KW-0813">Transport</keyword>
<dbReference type="SUPFAM" id="SSF49464">
    <property type="entry name" value="Carboxypeptidase regulatory domain-like"/>
    <property type="match status" value="1"/>
</dbReference>
<organism evidence="9 10">
    <name type="scientific">Parabacteroides merdae</name>
    <dbReference type="NCBI Taxonomy" id="46503"/>
    <lineage>
        <taxon>Bacteria</taxon>
        <taxon>Pseudomonadati</taxon>
        <taxon>Bacteroidota</taxon>
        <taxon>Bacteroidia</taxon>
        <taxon>Bacteroidales</taxon>
        <taxon>Tannerellaceae</taxon>
        <taxon>Parabacteroides</taxon>
    </lineage>
</organism>
<protein>
    <submittedName>
        <fullName evidence="9">SusC/RagA family TonB-linked outer membrane protein</fullName>
    </submittedName>
</protein>
<dbReference type="SMART" id="SM00965">
    <property type="entry name" value="STN"/>
    <property type="match status" value="1"/>
</dbReference>
<dbReference type="InterPro" id="IPR023997">
    <property type="entry name" value="TonB-dep_OMP_SusC/RagA_CS"/>
</dbReference>
<feature type="domain" description="Secretin/TonB short N-terminal" evidence="8">
    <location>
        <begin position="75"/>
        <end position="126"/>
    </location>
</feature>
<dbReference type="Proteomes" id="UP000261088">
    <property type="component" value="Unassembled WGS sequence"/>
</dbReference>
<dbReference type="InterPro" id="IPR036942">
    <property type="entry name" value="Beta-barrel_TonB_sf"/>
</dbReference>
<evidence type="ECO:0000256" key="6">
    <source>
        <dbReference type="ARBA" id="ARBA00023237"/>
    </source>
</evidence>
<dbReference type="InterPro" id="IPR039426">
    <property type="entry name" value="TonB-dep_rcpt-like"/>
</dbReference>
<dbReference type="InterPro" id="IPR012910">
    <property type="entry name" value="Plug_dom"/>
</dbReference>
<evidence type="ECO:0000313" key="9">
    <source>
        <dbReference type="EMBL" id="RGN51611.1"/>
    </source>
</evidence>
<dbReference type="Pfam" id="PF13715">
    <property type="entry name" value="CarbopepD_reg_2"/>
    <property type="match status" value="1"/>
</dbReference>
<dbReference type="GO" id="GO:0009279">
    <property type="term" value="C:cell outer membrane"/>
    <property type="evidence" value="ECO:0007669"/>
    <property type="project" value="UniProtKB-SubCell"/>
</dbReference>
<accession>A0AB37LU71</accession>
<dbReference type="FunFam" id="2.170.130.10:FF:000003">
    <property type="entry name" value="SusC/RagA family TonB-linked outer membrane protein"/>
    <property type="match status" value="1"/>
</dbReference>
<evidence type="ECO:0000256" key="3">
    <source>
        <dbReference type="ARBA" id="ARBA00022452"/>
    </source>
</evidence>
<comment type="subcellular location">
    <subcellularLocation>
        <location evidence="1 7">Cell outer membrane</location>
        <topology evidence="1 7">Multi-pass membrane protein</topology>
    </subcellularLocation>
</comment>
<dbReference type="FunFam" id="2.60.40.1120:FF:000003">
    <property type="entry name" value="Outer membrane protein Omp121"/>
    <property type="match status" value="1"/>
</dbReference>
<dbReference type="Gene3D" id="2.40.170.20">
    <property type="entry name" value="TonB-dependent receptor, beta-barrel domain"/>
    <property type="match status" value="1"/>
</dbReference>
<keyword evidence="5 7" id="KW-0472">Membrane</keyword>
<reference evidence="9 10" key="1">
    <citation type="submission" date="2018-08" db="EMBL/GenBank/DDBJ databases">
        <title>A genome reference for cultivated species of the human gut microbiota.</title>
        <authorList>
            <person name="Zou Y."/>
            <person name="Xue W."/>
            <person name="Luo G."/>
        </authorList>
    </citation>
    <scope>NUCLEOTIDE SEQUENCE [LARGE SCALE GENOMIC DNA]</scope>
    <source>
        <strain evidence="9 10">OM05-11AA</strain>
    </source>
</reference>
<proteinExistence type="inferred from homology"/>
<dbReference type="NCBIfam" id="TIGR04056">
    <property type="entry name" value="OMP_RagA_SusC"/>
    <property type="match status" value="1"/>
</dbReference>
<dbReference type="EMBL" id="QSUP01000011">
    <property type="protein sequence ID" value="RGN51611.1"/>
    <property type="molecule type" value="Genomic_DNA"/>
</dbReference>
<dbReference type="Pfam" id="PF07715">
    <property type="entry name" value="Plug"/>
    <property type="match status" value="1"/>
</dbReference>
<evidence type="ECO:0000256" key="7">
    <source>
        <dbReference type="PROSITE-ProRule" id="PRU01360"/>
    </source>
</evidence>
<sequence length="1116" mass="124500">MQKHCNTQQFWVPESLWFTLNKIPRVMKLYIFLLCCSIGLAQATNSYAQKATVSLNMQNQTVQSVLDEIENQSEFSFFFNTRHVDLNRRVSVNTKNSNVFKVLDNVFAGTNVRYSVVDKKIILSTESVSVPDVQQQNKKTVSGIVKDENGEPIIGANVVEKGTTNGTVTDMDGKYTLTVTLGGSLQISYIGFNEQVIKVGKESLINITLHEDTQSLDEVVVVGYGTVKKGNLTNAVTSVKADVLENRPVSSVADALQGQVPGLSIVQSGRPGEASSMQLRGATSLNSGGSPLLLVDGIPTDTENFNYLNVEDIESVSVLKDAASAAVYGSRAANGVILITTKRGKAGKPVFRYNGYVGVNTPTEMPKMVSSEKYARMRNEAMYNLKPEAGKNQYYSEEQIRKFADGSDPNHYGNTDWVDLMFENSITTRHSISATGGAENVKYFLSAGLDYQTGVLPESQHKVYNVRSNIDAQLSKKFNLSFDIRYILRQRDEVENMDGIIIDVYKMNPTDIAYNSDGSYAMNSKSIVNPMADLHQRGHNLNDIHDAAGTFKITYDIWDALKFQGIANVNFKFDKSTTFSRQVGYTDFDSQEVTYMGQNALNEGRSFNQYYNLQALLTYQKKFGEHNLDILAGYQQENEKWDNIGAYRDGFPTDILHVLNAGSKENWSNSGYATHWAIASFIGSLNYDYASKYLLSLKMRSDGSSRLASGNRWSTFPSVSAAWRISSESFMEKTQIFLNDLKIRASWGLTGATTGVGLYPSYSTIGFGNAALGNQYILSAYLSGLGNTDLGWEKTSMLDFGFDARLLDNRLGVTFDYYLKNTKDILIGLPVPLEYGFGKPNVNIGELQNNGWEVELSWNDKIGEFRYGIQANLSNNKNEVKDLGGTSPWKDGYTAEGLAMNSYYGYEALGLFQTEEEVANSPVYSRRYAKPGDVKYKDQNNDGVIDADDRVVLGDRDPHYLFGVTLNGAWKGFDFSVFLQGVGKRNYILDGPSIRPLSDQGKGPAFEHQLDYWTEDNRDAKYPRLLEATSSLGFNHMTSDFWMINAGYLRLKNLQVGYNFSNDLLKNTGFSNIRLYFSANNLFTISNFTPGYDPETLNAFTYPLSRTYSFGLNLQF</sequence>
<name>A0AB37LU71_9BACT</name>
<dbReference type="NCBIfam" id="TIGR04057">
    <property type="entry name" value="SusC_RagA_signa"/>
    <property type="match status" value="1"/>
</dbReference>